<feature type="transmembrane region" description="Helical" evidence="1">
    <location>
        <begin position="18"/>
        <end position="40"/>
    </location>
</feature>
<keyword evidence="1" id="KW-0812">Transmembrane</keyword>
<proteinExistence type="predicted"/>
<gene>
    <name evidence="2" type="ORF">GCM10009613_62920</name>
</gene>
<keyword evidence="1" id="KW-1133">Transmembrane helix</keyword>
<dbReference type="Proteomes" id="UP001501414">
    <property type="component" value="Unassembled WGS sequence"/>
</dbReference>
<evidence type="ECO:0000313" key="2">
    <source>
        <dbReference type="EMBL" id="GAA1402644.1"/>
    </source>
</evidence>
<name>A0ABP4J3Z9_9PSEU</name>
<keyword evidence="3" id="KW-1185">Reference proteome</keyword>
<accession>A0ABP4J3Z9</accession>
<organism evidence="2 3">
    <name type="scientific">Pseudonocardia kongjuensis</name>
    <dbReference type="NCBI Taxonomy" id="102227"/>
    <lineage>
        <taxon>Bacteria</taxon>
        <taxon>Bacillati</taxon>
        <taxon>Actinomycetota</taxon>
        <taxon>Actinomycetes</taxon>
        <taxon>Pseudonocardiales</taxon>
        <taxon>Pseudonocardiaceae</taxon>
        <taxon>Pseudonocardia</taxon>
    </lineage>
</organism>
<keyword evidence="1" id="KW-0472">Membrane</keyword>
<evidence type="ECO:0000256" key="1">
    <source>
        <dbReference type="SAM" id="Phobius"/>
    </source>
</evidence>
<dbReference type="RefSeq" id="WP_344029907.1">
    <property type="nucleotide sequence ID" value="NZ_BAAAJK010000055.1"/>
</dbReference>
<dbReference type="EMBL" id="BAAAJK010000055">
    <property type="protein sequence ID" value="GAA1402644.1"/>
    <property type="molecule type" value="Genomic_DNA"/>
</dbReference>
<reference evidence="3" key="1">
    <citation type="journal article" date="2019" name="Int. J. Syst. Evol. Microbiol.">
        <title>The Global Catalogue of Microorganisms (GCM) 10K type strain sequencing project: providing services to taxonomists for standard genome sequencing and annotation.</title>
        <authorList>
            <consortium name="The Broad Institute Genomics Platform"/>
            <consortium name="The Broad Institute Genome Sequencing Center for Infectious Disease"/>
            <person name="Wu L."/>
            <person name="Ma J."/>
        </authorList>
    </citation>
    <scope>NUCLEOTIDE SEQUENCE [LARGE SCALE GENOMIC DNA]</scope>
    <source>
        <strain evidence="3">JCM 11896</strain>
    </source>
</reference>
<sequence length="153" mass="15214">MSTLAVARPAAGPAPPPVVGASVVLWLGAILAGVAESIVRLAGPVPPTLGELAARSSIFLVLAVLVVQLRTGRETIRWAVVAALGAVGTWALLGEPVDALLGGATVGGFVAAASGPELLAAGLRTLQLAEVLAASALLFHPASNGFFRPDRAG</sequence>
<feature type="transmembrane region" description="Helical" evidence="1">
    <location>
        <begin position="99"/>
        <end position="119"/>
    </location>
</feature>
<feature type="transmembrane region" description="Helical" evidence="1">
    <location>
        <begin position="52"/>
        <end position="69"/>
    </location>
</feature>
<evidence type="ECO:0000313" key="3">
    <source>
        <dbReference type="Proteomes" id="UP001501414"/>
    </source>
</evidence>
<feature type="transmembrane region" description="Helical" evidence="1">
    <location>
        <begin position="76"/>
        <end position="93"/>
    </location>
</feature>
<comment type="caution">
    <text evidence="2">The sequence shown here is derived from an EMBL/GenBank/DDBJ whole genome shotgun (WGS) entry which is preliminary data.</text>
</comment>
<protein>
    <submittedName>
        <fullName evidence="2">Uncharacterized protein</fullName>
    </submittedName>
</protein>